<protein>
    <submittedName>
        <fullName evidence="2">Uncharacterized protein</fullName>
    </submittedName>
</protein>
<sequence length="115" mass="12394">MKLVGCGLLLLARTSPVFAGERYIEIWNPPETRGGLLQGAGATNSLTHKRRVPHLLKARAHRTPTTAARLAVKQGAAGAGTRRVAPDVSEIPRLITPEGNVLRVDAHDSYVEVVR</sequence>
<reference evidence="2 3" key="1">
    <citation type="submission" date="2016-10" db="EMBL/GenBank/DDBJ databases">
        <authorList>
            <person name="de Groot N.N."/>
        </authorList>
    </citation>
    <scope>NUCLEOTIDE SEQUENCE [LARGE SCALE GENOMIC DNA]</scope>
    <source>
        <strain evidence="2 3">LMG 27731</strain>
    </source>
</reference>
<dbReference type="AlphaFoldDB" id="A0A1I7EQ38"/>
<proteinExistence type="predicted"/>
<gene>
    <name evidence="2" type="ORF">SAMN05192563_104554</name>
</gene>
<evidence type="ECO:0000256" key="1">
    <source>
        <dbReference type="SAM" id="SignalP"/>
    </source>
</evidence>
<keyword evidence="1" id="KW-0732">Signal</keyword>
<name>A0A1I7EQ38_9BURK</name>
<dbReference type="EMBL" id="FPBH01000045">
    <property type="protein sequence ID" value="SFU26031.1"/>
    <property type="molecule type" value="Genomic_DNA"/>
</dbReference>
<feature type="chain" id="PRO_5011768560" evidence="1">
    <location>
        <begin position="20"/>
        <end position="115"/>
    </location>
</feature>
<feature type="signal peptide" evidence="1">
    <location>
        <begin position="1"/>
        <end position="19"/>
    </location>
</feature>
<dbReference type="Proteomes" id="UP000198844">
    <property type="component" value="Unassembled WGS sequence"/>
</dbReference>
<evidence type="ECO:0000313" key="2">
    <source>
        <dbReference type="EMBL" id="SFU26031.1"/>
    </source>
</evidence>
<evidence type="ECO:0000313" key="3">
    <source>
        <dbReference type="Proteomes" id="UP000198844"/>
    </source>
</evidence>
<organism evidence="2 3">
    <name type="scientific">Paraburkholderia aspalathi</name>
    <dbReference type="NCBI Taxonomy" id="1324617"/>
    <lineage>
        <taxon>Bacteria</taxon>
        <taxon>Pseudomonadati</taxon>
        <taxon>Pseudomonadota</taxon>
        <taxon>Betaproteobacteria</taxon>
        <taxon>Burkholderiales</taxon>
        <taxon>Burkholderiaceae</taxon>
        <taxon>Paraburkholderia</taxon>
    </lineage>
</organism>
<accession>A0A1I7EQ38</accession>